<dbReference type="EMBL" id="SGJB01000003">
    <property type="protein sequence ID" value="TQQ85276.1"/>
    <property type="molecule type" value="Genomic_DNA"/>
</dbReference>
<feature type="transmembrane region" description="Helical" evidence="1">
    <location>
        <begin position="12"/>
        <end position="29"/>
    </location>
</feature>
<evidence type="ECO:0000313" key="4">
    <source>
        <dbReference type="Proteomes" id="UP000317863"/>
    </source>
</evidence>
<organism evidence="3 4">
    <name type="scientific">Peptacetobacter hominis</name>
    <dbReference type="NCBI Taxonomy" id="2743610"/>
    <lineage>
        <taxon>Bacteria</taxon>
        <taxon>Bacillati</taxon>
        <taxon>Bacillota</taxon>
        <taxon>Clostridia</taxon>
        <taxon>Peptostreptococcales</taxon>
        <taxon>Peptostreptococcaceae</taxon>
        <taxon>Peptacetobacter</taxon>
    </lineage>
</organism>
<name>A0A544QX50_9FIRM</name>
<keyword evidence="1" id="KW-0812">Transmembrane</keyword>
<evidence type="ECO:0000256" key="1">
    <source>
        <dbReference type="SAM" id="Phobius"/>
    </source>
</evidence>
<feature type="transmembrane region" description="Helical" evidence="1">
    <location>
        <begin position="60"/>
        <end position="76"/>
    </location>
</feature>
<accession>A0A544QX50</accession>
<keyword evidence="1" id="KW-0472">Membrane</keyword>
<dbReference type="PANTHER" id="PTHR36834">
    <property type="entry name" value="MEMBRANE PROTEIN-RELATED"/>
    <property type="match status" value="1"/>
</dbReference>
<dbReference type="PANTHER" id="PTHR36834:SF2">
    <property type="entry name" value="MEMBRANE PROTEIN"/>
    <property type="match status" value="1"/>
</dbReference>
<evidence type="ECO:0000313" key="3">
    <source>
        <dbReference type="EMBL" id="TQQ85276.1"/>
    </source>
</evidence>
<protein>
    <submittedName>
        <fullName evidence="3">VanZ family protein</fullName>
    </submittedName>
</protein>
<dbReference type="InterPro" id="IPR053150">
    <property type="entry name" value="Teicoplanin_resist-assoc"/>
</dbReference>
<proteinExistence type="predicted"/>
<sequence>MTKDIKLSKVLFIIYMLILCWIILFKFKFSLENIGQMRNINLVPFGESMIVNGKVSVDEIINNVIVFIPVGVYLSMINNEWGFKQKTIFIFLISLSFEVLQYIIGIGASDITDLITNTTGGAVGIIGFSIVNKIMKEKTLTLLNRVALMCTGMIVIFIGLLIGVNI</sequence>
<dbReference type="Pfam" id="PF04892">
    <property type="entry name" value="VanZ"/>
    <property type="match status" value="1"/>
</dbReference>
<dbReference type="OrthoDB" id="4822551at2"/>
<dbReference type="RefSeq" id="WP_142535328.1">
    <property type="nucleotide sequence ID" value="NZ_SGJB01000003.1"/>
</dbReference>
<feature type="domain" description="VanZ-like" evidence="2">
    <location>
        <begin position="12"/>
        <end position="131"/>
    </location>
</feature>
<keyword evidence="1" id="KW-1133">Transmembrane helix</keyword>
<dbReference type="Proteomes" id="UP000317863">
    <property type="component" value="Unassembled WGS sequence"/>
</dbReference>
<keyword evidence="4" id="KW-1185">Reference proteome</keyword>
<feature type="transmembrane region" description="Helical" evidence="1">
    <location>
        <begin position="88"/>
        <end position="108"/>
    </location>
</feature>
<feature type="transmembrane region" description="Helical" evidence="1">
    <location>
        <begin position="146"/>
        <end position="164"/>
    </location>
</feature>
<reference evidence="3 4" key="1">
    <citation type="submission" date="2019-02" db="EMBL/GenBank/DDBJ databases">
        <title>Peptostreptococcaceae bacterium ZHW00191 nov., a new bacterium isolated from the human gut.</title>
        <authorList>
            <person name="Zhou H.-W."/>
            <person name="Chen X.-J."/>
        </authorList>
    </citation>
    <scope>NUCLEOTIDE SEQUENCE [LARGE SCALE GENOMIC DNA]</scope>
    <source>
        <strain evidence="3 4">ZHW00191</strain>
    </source>
</reference>
<dbReference type="InterPro" id="IPR006976">
    <property type="entry name" value="VanZ-like"/>
</dbReference>
<gene>
    <name evidence="3" type="ORF">EXD82_02445</name>
</gene>
<dbReference type="AlphaFoldDB" id="A0A544QX50"/>
<evidence type="ECO:0000259" key="2">
    <source>
        <dbReference type="Pfam" id="PF04892"/>
    </source>
</evidence>
<comment type="caution">
    <text evidence="3">The sequence shown here is derived from an EMBL/GenBank/DDBJ whole genome shotgun (WGS) entry which is preliminary data.</text>
</comment>